<name>A0A553K1S2_9ACTN</name>
<keyword evidence="9" id="KW-1185">Reference proteome</keyword>
<feature type="transmembrane region" description="Helical" evidence="7">
    <location>
        <begin position="423"/>
        <end position="446"/>
    </location>
</feature>
<feature type="transmembrane region" description="Helical" evidence="7">
    <location>
        <begin position="225"/>
        <end position="248"/>
    </location>
</feature>
<dbReference type="PANTHER" id="PTHR30250">
    <property type="entry name" value="PST FAMILY PREDICTED COLANIC ACID TRANSPORTER"/>
    <property type="match status" value="1"/>
</dbReference>
<organism evidence="8 9">
    <name type="scientific">Tessaracoccus rhinocerotis</name>
    <dbReference type="NCBI Taxonomy" id="1689449"/>
    <lineage>
        <taxon>Bacteria</taxon>
        <taxon>Bacillati</taxon>
        <taxon>Actinomycetota</taxon>
        <taxon>Actinomycetes</taxon>
        <taxon>Propionibacteriales</taxon>
        <taxon>Propionibacteriaceae</taxon>
        <taxon>Tessaracoccus</taxon>
    </lineage>
</organism>
<evidence type="ECO:0000256" key="1">
    <source>
        <dbReference type="ARBA" id="ARBA00004651"/>
    </source>
</evidence>
<evidence type="ECO:0000256" key="7">
    <source>
        <dbReference type="SAM" id="Phobius"/>
    </source>
</evidence>
<feature type="transmembrane region" description="Helical" evidence="7">
    <location>
        <begin position="51"/>
        <end position="77"/>
    </location>
</feature>
<comment type="similarity">
    <text evidence="2">Belongs to the polysaccharide synthase family.</text>
</comment>
<feature type="transmembrane region" description="Helical" evidence="7">
    <location>
        <begin position="183"/>
        <end position="204"/>
    </location>
</feature>
<proteinExistence type="inferred from homology"/>
<evidence type="ECO:0000256" key="2">
    <source>
        <dbReference type="ARBA" id="ARBA00007430"/>
    </source>
</evidence>
<gene>
    <name evidence="8" type="ORF">FOJ82_05820</name>
</gene>
<feature type="transmembrane region" description="Helical" evidence="7">
    <location>
        <begin position="301"/>
        <end position="324"/>
    </location>
</feature>
<feature type="transmembrane region" description="Helical" evidence="7">
    <location>
        <begin position="89"/>
        <end position="113"/>
    </location>
</feature>
<keyword evidence="5 7" id="KW-1133">Transmembrane helix</keyword>
<feature type="transmembrane region" description="Helical" evidence="7">
    <location>
        <begin position="125"/>
        <end position="144"/>
    </location>
</feature>
<evidence type="ECO:0000313" key="8">
    <source>
        <dbReference type="EMBL" id="TRY18639.1"/>
    </source>
</evidence>
<dbReference type="PANTHER" id="PTHR30250:SF10">
    <property type="entry name" value="LIPOPOLYSACCHARIDE BIOSYNTHESIS PROTEIN WZXC"/>
    <property type="match status" value="1"/>
</dbReference>
<dbReference type="EMBL" id="VKKG01000002">
    <property type="protein sequence ID" value="TRY18639.1"/>
    <property type="molecule type" value="Genomic_DNA"/>
</dbReference>
<reference evidence="8 9" key="1">
    <citation type="submission" date="2019-07" db="EMBL/GenBank/DDBJ databases">
        <authorList>
            <person name="Zhou L.-Y."/>
        </authorList>
    </citation>
    <scope>NUCLEOTIDE SEQUENCE [LARGE SCALE GENOMIC DNA]</scope>
    <source>
        <strain evidence="8 9">YIM 101269</strain>
    </source>
</reference>
<dbReference type="Pfam" id="PF13440">
    <property type="entry name" value="Polysacc_synt_3"/>
    <property type="match status" value="1"/>
</dbReference>
<evidence type="ECO:0000256" key="5">
    <source>
        <dbReference type="ARBA" id="ARBA00022989"/>
    </source>
</evidence>
<evidence type="ECO:0000256" key="6">
    <source>
        <dbReference type="ARBA" id="ARBA00023136"/>
    </source>
</evidence>
<feature type="transmembrane region" description="Helical" evidence="7">
    <location>
        <begin position="336"/>
        <end position="358"/>
    </location>
</feature>
<feature type="transmembrane region" description="Helical" evidence="7">
    <location>
        <begin position="393"/>
        <end position="411"/>
    </location>
</feature>
<dbReference type="Proteomes" id="UP000317638">
    <property type="component" value="Unassembled WGS sequence"/>
</dbReference>
<feature type="transmembrane region" description="Helical" evidence="7">
    <location>
        <begin position="156"/>
        <end position="177"/>
    </location>
</feature>
<dbReference type="AlphaFoldDB" id="A0A553K1S2"/>
<sequence length="501" mass="54312">MSAPQEHRDSASLGKKALRGGTFLAVATVIERLARLGRNMLLARIIVPDQFGLMALTMSVLAVLGAITEVGVSHAVVQNKRGDTPEFLNVAWWFGVVRGVVVGILAILLAGPVARLYDEPELGKLLLVAPVVILFTGLTSPKVFALQRKFQFKATLWTNQGAALLGTMLTIVLGFLLQNVWALMWGAVFEFFCRFVLSFILCPIRIRFRLDRVSVRDLLKFTRGMAGLSILTMLVIQADTAVLGMVVSAHQLGLYAFAIALAGFPLGVFTSVIEPLIVPVLSQAQDDFEALRRRVLALSRLVWLFGLPLMATLSIVAEPLLRLLYGPPFGEAAHAFALYCAFVMVYMNSIVSFFVYVAIGKPELQRRFTLVRALLVVLLLYPLSVLLGIEGAALALLIAMVGSMAVQLFNLRRVIGLGVVSFLATIRAGAGAAACVSVPALLIVTLTHLPDWAKVLTCAAFGGACWALLLLRERRVLASLRQGSLRSPSEGRVGTPHSDLR</sequence>
<comment type="caution">
    <text evidence="8">The sequence shown here is derived from an EMBL/GenBank/DDBJ whole genome shotgun (WGS) entry which is preliminary data.</text>
</comment>
<dbReference type="OrthoDB" id="9770347at2"/>
<feature type="transmembrane region" description="Helical" evidence="7">
    <location>
        <begin position="452"/>
        <end position="471"/>
    </location>
</feature>
<evidence type="ECO:0000256" key="4">
    <source>
        <dbReference type="ARBA" id="ARBA00022692"/>
    </source>
</evidence>
<evidence type="ECO:0000256" key="3">
    <source>
        <dbReference type="ARBA" id="ARBA00022475"/>
    </source>
</evidence>
<dbReference type="RefSeq" id="WP_143937534.1">
    <property type="nucleotide sequence ID" value="NZ_VKKG01000002.1"/>
</dbReference>
<feature type="transmembrane region" description="Helical" evidence="7">
    <location>
        <begin position="370"/>
        <end position="387"/>
    </location>
</feature>
<keyword evidence="4 7" id="KW-0812">Transmembrane</keyword>
<accession>A0A553K1S2</accession>
<evidence type="ECO:0000313" key="9">
    <source>
        <dbReference type="Proteomes" id="UP000317638"/>
    </source>
</evidence>
<protein>
    <submittedName>
        <fullName evidence="8">Oligosaccharide flippase family protein</fullName>
    </submittedName>
</protein>
<comment type="subcellular location">
    <subcellularLocation>
        <location evidence="1">Cell membrane</location>
        <topology evidence="1">Multi-pass membrane protein</topology>
    </subcellularLocation>
</comment>
<dbReference type="GO" id="GO:0005886">
    <property type="term" value="C:plasma membrane"/>
    <property type="evidence" value="ECO:0007669"/>
    <property type="project" value="UniProtKB-SubCell"/>
</dbReference>
<feature type="transmembrane region" description="Helical" evidence="7">
    <location>
        <begin position="254"/>
        <end position="281"/>
    </location>
</feature>
<dbReference type="InterPro" id="IPR050833">
    <property type="entry name" value="Poly_Biosynth_Transport"/>
</dbReference>
<keyword evidence="6 7" id="KW-0472">Membrane</keyword>
<keyword evidence="3" id="KW-1003">Cell membrane</keyword>